<dbReference type="Pfam" id="PF03690">
    <property type="entry name" value="MYG1_exonuc"/>
    <property type="match status" value="1"/>
</dbReference>
<evidence type="ECO:0000256" key="1">
    <source>
        <dbReference type="ARBA" id="ARBA00010105"/>
    </source>
</evidence>
<accession>A0A7S1NCZ5</accession>
<organism evidence="2">
    <name type="scientific">Eutreptiella gymnastica</name>
    <dbReference type="NCBI Taxonomy" id="73025"/>
    <lineage>
        <taxon>Eukaryota</taxon>
        <taxon>Discoba</taxon>
        <taxon>Euglenozoa</taxon>
        <taxon>Euglenida</taxon>
        <taxon>Spirocuta</taxon>
        <taxon>Euglenophyceae</taxon>
        <taxon>Eutreptiales</taxon>
        <taxon>Eutreptiaceae</taxon>
        <taxon>Eutreptiella</taxon>
    </lineage>
</organism>
<dbReference type="AlphaFoldDB" id="A0A7S1NCZ5"/>
<dbReference type="GO" id="GO:0005737">
    <property type="term" value="C:cytoplasm"/>
    <property type="evidence" value="ECO:0007669"/>
    <property type="project" value="TreeGrafter"/>
</dbReference>
<comment type="similarity">
    <text evidence="1">Belongs to the MYG1 family.</text>
</comment>
<dbReference type="InterPro" id="IPR003226">
    <property type="entry name" value="MYG1_exonuclease"/>
</dbReference>
<gene>
    <name evidence="2" type="ORF">EGYM00392_LOCUS21535</name>
</gene>
<dbReference type="PANTHER" id="PTHR11215:SF1">
    <property type="entry name" value="MYG1 EXONUCLEASE"/>
    <property type="match status" value="1"/>
</dbReference>
<name>A0A7S1NCZ5_9EUGL</name>
<evidence type="ECO:0000313" key="2">
    <source>
        <dbReference type="EMBL" id="CAD9010438.1"/>
    </source>
</evidence>
<proteinExistence type="inferred from homology"/>
<sequence>MAALRIYSQPPNDGGKLIGTHDGHFHCDEALACALLHMTEEFKDAGICRSRNKEYLDLCNIVVDVGAEYDPARCRFDHHQLSFTGTMTTTEAEYKTKLSSAGLVYKHYGREVVAKLCGGLQDSDVDIIYDRVYKNFIEHIDGIDNGVEEFSLSQADTDVALKQNYRVTTTLSARAGRFNPSWNDPQSSELENECFAKAVKLTGDEFVESVVGYCKSWMPARSIVQKAVDSRFDVHASGRIMRLECPCPWQEHLFDIEAKMNIEGEIFYVLYPDGKGPWRVQCVGVKGTKFQNRKSLEFKGLRDAELSTASGIPDCIFVHASGFIGGNKTEAGALALAVHSLQA</sequence>
<dbReference type="GO" id="GO:0005634">
    <property type="term" value="C:nucleus"/>
    <property type="evidence" value="ECO:0007669"/>
    <property type="project" value="TreeGrafter"/>
</dbReference>
<dbReference type="EMBL" id="HBGA01058425">
    <property type="protein sequence ID" value="CAD9010438.1"/>
    <property type="molecule type" value="Transcribed_RNA"/>
</dbReference>
<dbReference type="PANTHER" id="PTHR11215">
    <property type="entry name" value="METAL DEPENDENT HYDROLASE - RELATED"/>
    <property type="match status" value="1"/>
</dbReference>
<protein>
    <recommendedName>
        <fullName evidence="3">Metal-dependent protein hydrolase</fullName>
    </recommendedName>
</protein>
<reference evidence="2" key="1">
    <citation type="submission" date="2021-01" db="EMBL/GenBank/DDBJ databases">
        <authorList>
            <person name="Corre E."/>
            <person name="Pelletier E."/>
            <person name="Niang G."/>
            <person name="Scheremetjew M."/>
            <person name="Finn R."/>
            <person name="Kale V."/>
            <person name="Holt S."/>
            <person name="Cochrane G."/>
            <person name="Meng A."/>
            <person name="Brown T."/>
            <person name="Cohen L."/>
        </authorList>
    </citation>
    <scope>NUCLEOTIDE SEQUENCE</scope>
    <source>
        <strain evidence="2">NIES-381</strain>
    </source>
</reference>
<evidence type="ECO:0008006" key="3">
    <source>
        <dbReference type="Google" id="ProtNLM"/>
    </source>
</evidence>